<keyword evidence="2" id="KW-1185">Reference proteome</keyword>
<evidence type="ECO:0000313" key="1">
    <source>
        <dbReference type="EMBL" id="EYD73592.1"/>
    </source>
</evidence>
<proteinExistence type="predicted"/>
<dbReference type="Proteomes" id="UP000019666">
    <property type="component" value="Unassembled WGS sequence"/>
</dbReference>
<dbReference type="EMBL" id="AOSK01000130">
    <property type="protein sequence ID" value="EYD73592.1"/>
    <property type="molecule type" value="Genomic_DNA"/>
</dbReference>
<name>A0A017HGJ6_9RHOB</name>
<reference evidence="1 2" key="1">
    <citation type="submission" date="2013-02" db="EMBL/GenBank/DDBJ databases">
        <authorList>
            <person name="Fiebig A."/>
            <person name="Goeker M."/>
            <person name="Klenk H.-P.P."/>
        </authorList>
    </citation>
    <scope>NUCLEOTIDE SEQUENCE [LARGE SCALE GENOMIC DNA]</scope>
    <source>
        <strain evidence="1 2">DSM 19309</strain>
    </source>
</reference>
<sequence length="49" mass="5091">MADARRQRGGEVRGATAIGASSAALWTSLMNQGTFPVCSAARRPYPGVP</sequence>
<dbReference type="HOGENOM" id="CLU_3140302_0_0_5"/>
<organism evidence="1 2">
    <name type="scientific">Rubellimicrobium mesophilum DSM 19309</name>
    <dbReference type="NCBI Taxonomy" id="442562"/>
    <lineage>
        <taxon>Bacteria</taxon>
        <taxon>Pseudomonadati</taxon>
        <taxon>Pseudomonadota</taxon>
        <taxon>Alphaproteobacteria</taxon>
        <taxon>Rhodobacterales</taxon>
        <taxon>Roseobacteraceae</taxon>
        <taxon>Rubellimicrobium</taxon>
    </lineage>
</organism>
<gene>
    <name evidence="1" type="ORF">Rumeso_04713</name>
</gene>
<comment type="caution">
    <text evidence="1">The sequence shown here is derived from an EMBL/GenBank/DDBJ whole genome shotgun (WGS) entry which is preliminary data.</text>
</comment>
<protein>
    <submittedName>
        <fullName evidence="1">Uncharacterized protein</fullName>
    </submittedName>
</protein>
<dbReference type="AlphaFoldDB" id="A0A017HGJ6"/>
<accession>A0A017HGJ6</accession>
<evidence type="ECO:0000313" key="2">
    <source>
        <dbReference type="Proteomes" id="UP000019666"/>
    </source>
</evidence>
<dbReference type="STRING" id="442562.Rumeso_04713"/>